<evidence type="ECO:0000259" key="2">
    <source>
        <dbReference type="Pfam" id="PF02517"/>
    </source>
</evidence>
<protein>
    <submittedName>
        <fullName evidence="3">CPBP family intramembrane metalloprotease</fullName>
    </submittedName>
</protein>
<dbReference type="EMBL" id="JAEANY010000001">
    <property type="protein sequence ID" value="MBH5321622.1"/>
    <property type="molecule type" value="Genomic_DNA"/>
</dbReference>
<feature type="transmembrane region" description="Helical" evidence="1">
    <location>
        <begin position="6"/>
        <end position="25"/>
    </location>
</feature>
<feature type="transmembrane region" description="Helical" evidence="1">
    <location>
        <begin position="106"/>
        <end position="126"/>
    </location>
</feature>
<dbReference type="GO" id="GO:0008237">
    <property type="term" value="F:metallopeptidase activity"/>
    <property type="evidence" value="ECO:0007669"/>
    <property type="project" value="UniProtKB-KW"/>
</dbReference>
<dbReference type="RefSeq" id="WP_197920264.1">
    <property type="nucleotide sequence ID" value="NZ_CAWPTA010000006.1"/>
</dbReference>
<organism evidence="3 4">
    <name type="scientific">Aurantiacibacter sediminis</name>
    <dbReference type="NCBI Taxonomy" id="2793064"/>
    <lineage>
        <taxon>Bacteria</taxon>
        <taxon>Pseudomonadati</taxon>
        <taxon>Pseudomonadota</taxon>
        <taxon>Alphaproteobacteria</taxon>
        <taxon>Sphingomonadales</taxon>
        <taxon>Erythrobacteraceae</taxon>
        <taxon>Aurantiacibacter</taxon>
    </lineage>
</organism>
<keyword evidence="1" id="KW-0472">Membrane</keyword>
<proteinExistence type="predicted"/>
<reference evidence="3 4" key="1">
    <citation type="submission" date="2020-11" db="EMBL/GenBank/DDBJ databases">
        <title>Erythrobacter sediminis sp. nov., a marine bacterium from a tidal flat of Garorim Bay.</title>
        <authorList>
            <person name="Kim D."/>
            <person name="Yoo Y."/>
            <person name="Kim J.-J."/>
        </authorList>
    </citation>
    <scope>NUCLEOTIDE SEQUENCE [LARGE SCALE GENOMIC DNA]</scope>
    <source>
        <strain evidence="3 4">JGD-13</strain>
    </source>
</reference>
<feature type="transmembrane region" description="Helical" evidence="1">
    <location>
        <begin position="171"/>
        <end position="190"/>
    </location>
</feature>
<dbReference type="NCBIfam" id="NF047635">
    <property type="entry name" value="CPBP_Sphingo"/>
    <property type="match status" value="1"/>
</dbReference>
<dbReference type="Pfam" id="PF02517">
    <property type="entry name" value="Rce1-like"/>
    <property type="match status" value="1"/>
</dbReference>
<keyword evidence="1" id="KW-1133">Transmembrane helix</keyword>
<keyword evidence="1" id="KW-0812">Transmembrane</keyword>
<dbReference type="Proteomes" id="UP000602442">
    <property type="component" value="Unassembled WGS sequence"/>
</dbReference>
<feature type="domain" description="CAAX prenyl protease 2/Lysostaphin resistance protein A-like" evidence="2">
    <location>
        <begin position="134"/>
        <end position="234"/>
    </location>
</feature>
<accession>A0ABS0N0Y6</accession>
<evidence type="ECO:0000256" key="1">
    <source>
        <dbReference type="SAM" id="Phobius"/>
    </source>
</evidence>
<keyword evidence="3" id="KW-0482">Metalloprotease</keyword>
<gene>
    <name evidence="3" type="ORF">I5L03_03360</name>
</gene>
<keyword evidence="3" id="KW-0378">Hydrolase</keyword>
<evidence type="ECO:0000313" key="4">
    <source>
        <dbReference type="Proteomes" id="UP000602442"/>
    </source>
</evidence>
<name>A0ABS0N0Y6_9SPHN</name>
<keyword evidence="4" id="KW-1185">Reference proteome</keyword>
<feature type="transmembrane region" description="Helical" evidence="1">
    <location>
        <begin position="32"/>
        <end position="55"/>
    </location>
</feature>
<sequence>MDDKLISIAAIIGILLGAGLILGLLDRRNFRFGWLLAAGGLIFTNDALLTNLYGILPRVAPGLDWNWQGKTLALLATLAIAAHPAFGWKRSGLTLAQAPGSMRTALPVAILYGLFFLALALVFPNQEASAETIAFQLTMPSFEEEPFYRGILLLALYEAFCGRVRWLGIDWSWGALIACIAFGLAHAFSYSDGSVAFDPIYFALTAVPSLLAIWVRMRTGSLLLPVLMHSFGNTIMVLV</sequence>
<keyword evidence="3" id="KW-0645">Protease</keyword>
<feature type="transmembrane region" description="Helical" evidence="1">
    <location>
        <begin position="67"/>
        <end position="86"/>
    </location>
</feature>
<comment type="caution">
    <text evidence="3">The sequence shown here is derived from an EMBL/GenBank/DDBJ whole genome shotgun (WGS) entry which is preliminary data.</text>
</comment>
<dbReference type="InterPro" id="IPR003675">
    <property type="entry name" value="Rce1/LyrA-like_dom"/>
</dbReference>
<evidence type="ECO:0000313" key="3">
    <source>
        <dbReference type="EMBL" id="MBH5321622.1"/>
    </source>
</evidence>
<feature type="transmembrane region" description="Helical" evidence="1">
    <location>
        <begin position="196"/>
        <end position="215"/>
    </location>
</feature>